<comment type="similarity">
    <text evidence="1">Belongs to the recoverin family.</text>
</comment>
<dbReference type="GO" id="GO:0005509">
    <property type="term" value="F:calcium ion binding"/>
    <property type="evidence" value="ECO:0007669"/>
    <property type="project" value="InterPro"/>
</dbReference>
<feature type="domain" description="EF-hand" evidence="8">
    <location>
        <begin position="96"/>
        <end position="131"/>
    </location>
</feature>
<keyword evidence="6" id="KW-0449">Lipoprotein</keyword>
<organism evidence="9 10">
    <name type="scientific">Metschnikowia pulcherrima</name>
    <dbReference type="NCBI Taxonomy" id="27326"/>
    <lineage>
        <taxon>Eukaryota</taxon>
        <taxon>Fungi</taxon>
        <taxon>Dikarya</taxon>
        <taxon>Ascomycota</taxon>
        <taxon>Saccharomycotina</taxon>
        <taxon>Pichiomycetes</taxon>
        <taxon>Metschnikowiaceae</taxon>
        <taxon>Metschnikowia</taxon>
    </lineage>
</organism>
<feature type="domain" description="EF-hand" evidence="8">
    <location>
        <begin position="60"/>
        <end position="95"/>
    </location>
</feature>
<dbReference type="Pfam" id="PF13405">
    <property type="entry name" value="EF-hand_6"/>
    <property type="match status" value="1"/>
</dbReference>
<protein>
    <recommendedName>
        <fullName evidence="7">Calcium-binding protein NCS-1</fullName>
    </recommendedName>
</protein>
<gene>
    <name evidence="9" type="ORF">HF325_000093</name>
</gene>
<dbReference type="PANTHER" id="PTHR23055">
    <property type="entry name" value="CALCIUM BINDING PROTEINS"/>
    <property type="match status" value="1"/>
</dbReference>
<dbReference type="GO" id="GO:0016020">
    <property type="term" value="C:membrane"/>
    <property type="evidence" value="ECO:0007669"/>
    <property type="project" value="TreeGrafter"/>
</dbReference>
<dbReference type="InterPro" id="IPR018247">
    <property type="entry name" value="EF_Hand_1_Ca_BS"/>
</dbReference>
<dbReference type="AlphaFoldDB" id="A0A8H7GXX7"/>
<dbReference type="InterPro" id="IPR028846">
    <property type="entry name" value="Recoverin"/>
</dbReference>
<evidence type="ECO:0000256" key="2">
    <source>
        <dbReference type="ARBA" id="ARBA00022707"/>
    </source>
</evidence>
<keyword evidence="2" id="KW-0519">Myristate</keyword>
<evidence type="ECO:0000256" key="1">
    <source>
        <dbReference type="ARBA" id="ARBA00006049"/>
    </source>
</evidence>
<evidence type="ECO:0000259" key="8">
    <source>
        <dbReference type="PROSITE" id="PS50222"/>
    </source>
</evidence>
<keyword evidence="4" id="KW-0677">Repeat</keyword>
<dbReference type="SMART" id="SM00054">
    <property type="entry name" value="EFh"/>
    <property type="match status" value="3"/>
</dbReference>
<accession>A0A8H7GXX7</accession>
<reference evidence="9" key="1">
    <citation type="submission" date="2020-10" db="EMBL/GenBank/DDBJ databases">
        <title>The Whole-Genome Sequence of Metschnikowia persimmonesis, a Novel Endophytic Yeast Species Isolated from Medicinal Plant Diospyros kaki Thumb.</title>
        <authorList>
            <person name="Rahmat E."/>
            <person name="Kang Y."/>
        </authorList>
    </citation>
    <scope>NUCLEOTIDE SEQUENCE</scope>
    <source>
        <strain evidence="9">KIOM G15050</strain>
    </source>
</reference>
<evidence type="ECO:0000256" key="4">
    <source>
        <dbReference type="ARBA" id="ARBA00022737"/>
    </source>
</evidence>
<evidence type="ECO:0000256" key="3">
    <source>
        <dbReference type="ARBA" id="ARBA00022723"/>
    </source>
</evidence>
<dbReference type="InterPro" id="IPR002048">
    <property type="entry name" value="EF_hand_dom"/>
</dbReference>
<keyword evidence="5" id="KW-0106">Calcium</keyword>
<sequence length="291" mass="34270">MGKAVSKLLKEEIKQLRDRTLFDKRELQQWYKGFLRDCPSGQLSEEEFAKVFKQFFPFGDPTDYCHYLFRIFDTDNSKYIDFKEFIIALSLTARGDMQQKLDFTFKLYDLDRDGKIYYLDVLAVISAIYKMVGPMVALPDDERTPELRAAKLFLVIDKDKDHDYLDFNDLKRIVKADPALMNSLNTYEGLRRKCQDHFRRWLGLFSIDKLFEDLLDNERLVRVVFLDWVIVEIPVSVDRILVAKTAELSLKHLHLIVDVHRLQFHCVNLRHFGGYVFSNKTIISSDYRGVA</sequence>
<dbReference type="SUPFAM" id="SSF47473">
    <property type="entry name" value="EF-hand"/>
    <property type="match status" value="1"/>
</dbReference>
<dbReference type="Proteomes" id="UP000649328">
    <property type="component" value="Unassembled WGS sequence"/>
</dbReference>
<keyword evidence="3" id="KW-0479">Metal-binding</keyword>
<dbReference type="PRINTS" id="PR00450">
    <property type="entry name" value="RECOVERIN"/>
</dbReference>
<dbReference type="FunFam" id="1.10.238.10:FF:000009">
    <property type="entry name" value="Visinin-like protein 1"/>
    <property type="match status" value="1"/>
</dbReference>
<dbReference type="Gene3D" id="1.10.238.10">
    <property type="entry name" value="EF-hand"/>
    <property type="match status" value="1"/>
</dbReference>
<comment type="caution">
    <text evidence="9">The sequence shown here is derived from an EMBL/GenBank/DDBJ whole genome shotgun (WGS) entry which is preliminary data.</text>
</comment>
<dbReference type="PROSITE" id="PS00018">
    <property type="entry name" value="EF_HAND_1"/>
    <property type="match status" value="1"/>
</dbReference>
<evidence type="ECO:0000313" key="9">
    <source>
        <dbReference type="EMBL" id="KAF8004636.1"/>
    </source>
</evidence>
<dbReference type="GO" id="GO:0005829">
    <property type="term" value="C:cytosol"/>
    <property type="evidence" value="ECO:0007669"/>
    <property type="project" value="TreeGrafter"/>
</dbReference>
<dbReference type="PANTHER" id="PTHR23055:SF178">
    <property type="entry name" value="NEUROCALCIN HOMOLOG"/>
    <property type="match status" value="1"/>
</dbReference>
<dbReference type="EMBL" id="JACBPP010000001">
    <property type="protein sequence ID" value="KAF8004636.1"/>
    <property type="molecule type" value="Genomic_DNA"/>
</dbReference>
<evidence type="ECO:0000256" key="6">
    <source>
        <dbReference type="ARBA" id="ARBA00023288"/>
    </source>
</evidence>
<name>A0A8H7GXX7_9ASCO</name>
<evidence type="ECO:0000256" key="5">
    <source>
        <dbReference type="ARBA" id="ARBA00022837"/>
    </source>
</evidence>
<evidence type="ECO:0000313" key="10">
    <source>
        <dbReference type="Proteomes" id="UP000649328"/>
    </source>
</evidence>
<evidence type="ECO:0000256" key="7">
    <source>
        <dbReference type="ARBA" id="ARBA00071944"/>
    </source>
</evidence>
<dbReference type="CDD" id="cd00051">
    <property type="entry name" value="EFh"/>
    <property type="match status" value="1"/>
</dbReference>
<dbReference type="PROSITE" id="PS50222">
    <property type="entry name" value="EF_HAND_2"/>
    <property type="match status" value="2"/>
</dbReference>
<proteinExistence type="inferred from homology"/>
<keyword evidence="10" id="KW-1185">Reference proteome</keyword>
<dbReference type="OrthoDB" id="191686at2759"/>
<dbReference type="InterPro" id="IPR011992">
    <property type="entry name" value="EF-hand-dom_pair"/>
</dbReference>
<dbReference type="GO" id="GO:0008047">
    <property type="term" value="F:enzyme activator activity"/>
    <property type="evidence" value="ECO:0007669"/>
    <property type="project" value="UniProtKB-ARBA"/>
</dbReference>